<dbReference type="PANTHER" id="PTHR43719">
    <property type="entry name" value="TWO-COMPONENT HISTIDINE KINASE"/>
    <property type="match status" value="1"/>
</dbReference>
<organism evidence="7 8">
    <name type="scientific">Pyrenophora tritici-repentis</name>
    <dbReference type="NCBI Taxonomy" id="45151"/>
    <lineage>
        <taxon>Eukaryota</taxon>
        <taxon>Fungi</taxon>
        <taxon>Dikarya</taxon>
        <taxon>Ascomycota</taxon>
        <taxon>Pezizomycotina</taxon>
        <taxon>Dothideomycetes</taxon>
        <taxon>Pleosporomycetidae</taxon>
        <taxon>Pleosporales</taxon>
        <taxon>Pleosporineae</taxon>
        <taxon>Pleosporaceae</taxon>
        <taxon>Pyrenophora</taxon>
    </lineage>
</organism>
<comment type="caution">
    <text evidence="7">The sequence shown here is derived from an EMBL/GenBank/DDBJ whole genome shotgun (WGS) entry which is preliminary data.</text>
</comment>
<dbReference type="Pfam" id="PF00512">
    <property type="entry name" value="HisKA"/>
    <property type="match status" value="1"/>
</dbReference>
<dbReference type="EMBL" id="NRDI02000008">
    <property type="protein sequence ID" value="KAI1514437.1"/>
    <property type="molecule type" value="Genomic_DNA"/>
</dbReference>
<dbReference type="InterPro" id="IPR005467">
    <property type="entry name" value="His_kinase_dom"/>
</dbReference>
<feature type="coiled-coil region" evidence="3">
    <location>
        <begin position="474"/>
        <end position="508"/>
    </location>
</feature>
<dbReference type="InterPro" id="IPR036890">
    <property type="entry name" value="HATPase_C_sf"/>
</dbReference>
<dbReference type="SUPFAM" id="SSF52172">
    <property type="entry name" value="CheY-like"/>
    <property type="match status" value="1"/>
</dbReference>
<dbReference type="Pfam" id="PF02518">
    <property type="entry name" value="HATPase_c"/>
    <property type="match status" value="1"/>
</dbReference>
<evidence type="ECO:0000256" key="1">
    <source>
        <dbReference type="ARBA" id="ARBA00022553"/>
    </source>
</evidence>
<feature type="domain" description="Histidine kinase" evidence="5">
    <location>
        <begin position="792"/>
        <end position="1072"/>
    </location>
</feature>
<dbReference type="InterPro" id="IPR003661">
    <property type="entry name" value="HisK_dim/P_dom"/>
</dbReference>
<reference evidence="8" key="1">
    <citation type="journal article" date="2022" name="Microb. Genom.">
        <title>A global pangenome for the wheat fungal pathogen Pyrenophora tritici-repentis and prediction of effector protein structural homology.</title>
        <authorList>
            <person name="Moolhuijzen P.M."/>
            <person name="See P.T."/>
            <person name="Shi G."/>
            <person name="Powell H.R."/>
            <person name="Cockram J."/>
            <person name="Jorgensen L.N."/>
            <person name="Benslimane H."/>
            <person name="Strelkov S.E."/>
            <person name="Turner J."/>
            <person name="Liu Z."/>
            <person name="Moffat C.S."/>
        </authorList>
    </citation>
    <scope>NUCLEOTIDE SEQUENCE [LARGE SCALE GENOMIC DNA]</scope>
</reference>
<dbReference type="InterPro" id="IPR001789">
    <property type="entry name" value="Sig_transdc_resp-reg_receiver"/>
</dbReference>
<gene>
    <name evidence="7" type="ORF">Ptr86124_007067</name>
</gene>
<evidence type="ECO:0000256" key="4">
    <source>
        <dbReference type="SAM" id="MobiDB-lite"/>
    </source>
</evidence>
<dbReference type="InterPro" id="IPR058846">
    <property type="entry name" value="PAS-like"/>
</dbReference>
<dbReference type="PRINTS" id="PR00344">
    <property type="entry name" value="BCTRLSENSOR"/>
</dbReference>
<dbReference type="SMART" id="SM00387">
    <property type="entry name" value="HATPase_c"/>
    <property type="match status" value="1"/>
</dbReference>
<dbReference type="SMART" id="SM00388">
    <property type="entry name" value="HisKA"/>
    <property type="match status" value="1"/>
</dbReference>
<dbReference type="SMART" id="SM00448">
    <property type="entry name" value="REC"/>
    <property type="match status" value="1"/>
</dbReference>
<dbReference type="SMART" id="SM00091">
    <property type="entry name" value="PAS"/>
    <property type="match status" value="2"/>
</dbReference>
<evidence type="ECO:0000259" key="5">
    <source>
        <dbReference type="PROSITE" id="PS50109"/>
    </source>
</evidence>
<keyword evidence="7" id="KW-0808">Transferase</keyword>
<dbReference type="Gene3D" id="3.40.50.2300">
    <property type="match status" value="1"/>
</dbReference>
<evidence type="ECO:0000259" key="6">
    <source>
        <dbReference type="PROSITE" id="PS50110"/>
    </source>
</evidence>
<dbReference type="InterPro" id="IPR003594">
    <property type="entry name" value="HATPase_dom"/>
</dbReference>
<feature type="region of interest" description="Disordered" evidence="4">
    <location>
        <begin position="1177"/>
        <end position="1210"/>
    </location>
</feature>
<keyword evidence="3" id="KW-0175">Coiled coil</keyword>
<dbReference type="SUPFAM" id="SSF55781">
    <property type="entry name" value="GAF domain-like"/>
    <property type="match status" value="1"/>
</dbReference>
<evidence type="ECO:0000256" key="2">
    <source>
        <dbReference type="PROSITE-ProRule" id="PRU00169"/>
    </source>
</evidence>
<feature type="modified residue" description="4-aspartylphosphate" evidence="2">
    <location>
        <position position="1220"/>
    </location>
</feature>
<proteinExistence type="predicted"/>
<feature type="domain" description="Response regulatory" evidence="6">
    <location>
        <begin position="1134"/>
        <end position="1291"/>
    </location>
</feature>
<dbReference type="Gene3D" id="3.30.450.20">
    <property type="entry name" value="PAS domain"/>
    <property type="match status" value="3"/>
</dbReference>
<dbReference type="Pfam" id="PF26131">
    <property type="entry name" value="PAS-like"/>
    <property type="match status" value="1"/>
</dbReference>
<dbReference type="CDD" id="cd00082">
    <property type="entry name" value="HisKA"/>
    <property type="match status" value="1"/>
</dbReference>
<dbReference type="InterPro" id="IPR004358">
    <property type="entry name" value="Sig_transdc_His_kin-like_C"/>
</dbReference>
<dbReference type="InterPro" id="IPR011006">
    <property type="entry name" value="CheY-like_superfamily"/>
</dbReference>
<accession>A0A922T0L4</accession>
<dbReference type="Proteomes" id="UP000249757">
    <property type="component" value="Unassembled WGS sequence"/>
</dbReference>
<dbReference type="InterPro" id="IPR050956">
    <property type="entry name" value="2C_system_His_kinase"/>
</dbReference>
<dbReference type="InterPro" id="IPR035965">
    <property type="entry name" value="PAS-like_dom_sf"/>
</dbReference>
<dbReference type="Gene3D" id="3.30.565.10">
    <property type="entry name" value="Histidine kinase-like ATPase, C-terminal domain"/>
    <property type="match status" value="1"/>
</dbReference>
<dbReference type="GO" id="GO:0000155">
    <property type="term" value="F:phosphorelay sensor kinase activity"/>
    <property type="evidence" value="ECO:0007669"/>
    <property type="project" value="InterPro"/>
</dbReference>
<dbReference type="Gene3D" id="1.10.287.130">
    <property type="match status" value="1"/>
</dbReference>
<protein>
    <submittedName>
        <fullName evidence="7">Histidine kinase domain containing protein</fullName>
    </submittedName>
</protein>
<dbReference type="PROSITE" id="PS50109">
    <property type="entry name" value="HIS_KIN"/>
    <property type="match status" value="1"/>
</dbReference>
<evidence type="ECO:0000313" key="7">
    <source>
        <dbReference type="EMBL" id="KAI1514437.1"/>
    </source>
</evidence>
<name>A0A922T0L4_9PLEO</name>
<evidence type="ECO:0000256" key="3">
    <source>
        <dbReference type="SAM" id="Coils"/>
    </source>
</evidence>
<dbReference type="CDD" id="cd17546">
    <property type="entry name" value="REC_hyHK_CKI1_RcsC-like"/>
    <property type="match status" value="1"/>
</dbReference>
<dbReference type="PROSITE" id="PS50110">
    <property type="entry name" value="RESPONSE_REGULATORY"/>
    <property type="match status" value="1"/>
</dbReference>
<feature type="compositionally biased region" description="Low complexity" evidence="4">
    <location>
        <begin position="1105"/>
        <end position="1118"/>
    </location>
</feature>
<keyword evidence="1 2" id="KW-0597">Phosphoprotein</keyword>
<keyword evidence="7" id="KW-0418">Kinase</keyword>
<dbReference type="SUPFAM" id="SSF47384">
    <property type="entry name" value="Homodimeric domain of signal transducing histidine kinase"/>
    <property type="match status" value="1"/>
</dbReference>
<sequence length="1298" mass="145447">MEVDIQNIYENDPRPTFLVDFQTETPAISHVNPALLAIPHIAQSLHAHDALRDWWDPESRVASQHQTGFLHGRCRWIKFRVDHRWLVVTIVEQSIPTDDHQEDLQEPVKPKLARIASPLLESRQDTIFTVKIQSPELREHIDHVQKVNWSKTSLGAISSWSYELNVLVTTLMLETRPTALFLGPEHTILYNLAYGAFSGSRHPAILGQNIIDAWPELVAPISATMARTEKTDFADAPEEEYHLMVERDGFVEEAFFMWSLVPLVGNIRGMYSMVTEVTKQRLLERRVDTLLKVGQSISKAKNMKDFWANIAQAIEPYQYDFPAAVLYSQCELLDPLDSKGALREPRDRCTLEWTIGYKPDHPDLPQHLNLDKDFGLGRAMSDSAKGGPALVFREEDGVLPEALYRDLEKRAFGDPIGVFLVIPIRSYDATIVGYLLVGLNTRRPYDDEYEDWIKTLSNLLGASATSVALQEEEVRKRTRQEEQAARDLEALNAEVATLTKEASDVAEKLRNFHDIADQVGLGYFEISVDGMMVDANETYFAQTGQRRDFGDGPPFAYKECVYEGDLEMVEKKWEVLISGEPATFEIRWKKAANQIHENGKIGHDYLWTLAACVPIKSPDGTVTGVFGCNTDISAQKEATQALMMRSEAERRLASFTELAPVGLFHLNADLSMKYCNDQWFRITDHPKIPMDQVEWRSVVYPDQIERAYREIRATRQKQGAHTFTCHLKKHWKGPDDISTPTWILVAATAYTDDSIMGTMTDISQLKWAEAIQKSRVEEALESKRQQENFIDMTSHEMRNPLSAMVQCADSISSSLTEINDLTRGSVLAAQPVLKTQLNDLTSTSLDAVDTIQACATHQKRIVDDILTLSKLDSKLLVISPIVLQPAALLNDTYKMFKEEANKAHVDLRVRCDESIEALRIDWAVLDPSRVLQVLINLLTNAIKFTQDQDDERRVEVIMGASLNAEKMSEIEYVPQEAVQKDFLLEPEWDGADEVFYLSFTVRDTGCGLSPEHKAKLFNRFSQASPKTHVQYGGSGLGLFISRELTEMQGGAIGVSSCQNVGSTFSFYIKSRRASSPSSPQLGTTTTTTSNSTRTYTPTPPHPKPNKNNAEEAASPAEPQENDDEQKTEEQPIYHILIVEDNLINQRVLSASLRKLGHTIHVANHGVEALEHLSRTIFSPSPSPSPPLPSPPLFNPSLSPPPPPPQQQQQQPLPLTAVLMDMEMPIMDGLTTTRRIREMEANGELRGHVPIIAVSANARREQVEEAREAGVDGVVCKPCRVGEVLGMVGRVGSEGVGAD</sequence>
<feature type="compositionally biased region" description="Pro residues" evidence="4">
    <location>
        <begin position="1180"/>
        <end position="1205"/>
    </location>
</feature>
<dbReference type="SUPFAM" id="SSF55874">
    <property type="entry name" value="ATPase domain of HSP90 chaperone/DNA topoisomerase II/histidine kinase"/>
    <property type="match status" value="1"/>
</dbReference>
<feature type="region of interest" description="Disordered" evidence="4">
    <location>
        <begin position="1073"/>
        <end position="1127"/>
    </location>
</feature>
<keyword evidence="8" id="KW-1185">Reference proteome</keyword>
<feature type="compositionally biased region" description="Low complexity" evidence="4">
    <location>
        <begin position="1074"/>
        <end position="1096"/>
    </location>
</feature>
<dbReference type="InterPro" id="IPR036097">
    <property type="entry name" value="HisK_dim/P_sf"/>
</dbReference>
<dbReference type="InterPro" id="IPR000014">
    <property type="entry name" value="PAS"/>
</dbReference>
<evidence type="ECO:0000313" key="8">
    <source>
        <dbReference type="Proteomes" id="UP000249757"/>
    </source>
</evidence>
<dbReference type="PANTHER" id="PTHR43719:SF30">
    <property type="entry name" value="TWO-COMPONENT SYSTEM RESPONSE REGULATOR"/>
    <property type="match status" value="1"/>
</dbReference>
<dbReference type="Pfam" id="PF00072">
    <property type="entry name" value="Response_reg"/>
    <property type="match status" value="1"/>
</dbReference>
<dbReference type="SUPFAM" id="SSF55785">
    <property type="entry name" value="PYP-like sensor domain (PAS domain)"/>
    <property type="match status" value="2"/>
</dbReference>